<reference evidence="2 3" key="1">
    <citation type="submission" date="2019-02" db="EMBL/GenBank/DDBJ databases">
        <title>The genomic architecture of introgression among sibling species of bacteria.</title>
        <authorList>
            <person name="Cavassim M.I.A."/>
            <person name="Moeskjaer S."/>
            <person name="Moslemi C."/>
            <person name="Fields B."/>
            <person name="Bachmann A."/>
            <person name="Vilhjalmsson B."/>
            <person name="Schierup M.H."/>
            <person name="Young J.P.W."/>
            <person name="Andersen S.U."/>
        </authorList>
    </citation>
    <scope>NUCLEOTIDE SEQUENCE [LARGE SCALE GENOMIC DNA]</scope>
    <source>
        <strain evidence="2 3">SM42</strain>
    </source>
</reference>
<accession>A0AAE8Q8G5</accession>
<protein>
    <submittedName>
        <fullName evidence="2">Uncharacterized protein</fullName>
    </submittedName>
</protein>
<dbReference type="AlphaFoldDB" id="A0AAE8Q8G5"/>
<evidence type="ECO:0000256" key="1">
    <source>
        <dbReference type="SAM" id="MobiDB-lite"/>
    </source>
</evidence>
<evidence type="ECO:0000313" key="2">
    <source>
        <dbReference type="EMBL" id="TBF16964.1"/>
    </source>
</evidence>
<feature type="region of interest" description="Disordered" evidence="1">
    <location>
        <begin position="173"/>
        <end position="195"/>
    </location>
</feature>
<organism evidence="2 3">
    <name type="scientific">Rhizobium ruizarguesonis</name>
    <dbReference type="NCBI Taxonomy" id="2081791"/>
    <lineage>
        <taxon>Bacteria</taxon>
        <taxon>Pseudomonadati</taxon>
        <taxon>Pseudomonadota</taxon>
        <taxon>Alphaproteobacteria</taxon>
        <taxon>Hyphomicrobiales</taxon>
        <taxon>Rhizobiaceae</taxon>
        <taxon>Rhizobium/Agrobacterium group</taxon>
        <taxon>Rhizobium</taxon>
    </lineage>
</organism>
<dbReference type="EMBL" id="SIKX01000001">
    <property type="protein sequence ID" value="TBF16964.1"/>
    <property type="molecule type" value="Genomic_DNA"/>
</dbReference>
<dbReference type="Proteomes" id="UP000291892">
    <property type="component" value="Unassembled WGS sequence"/>
</dbReference>
<evidence type="ECO:0000313" key="3">
    <source>
        <dbReference type="Proteomes" id="UP000291892"/>
    </source>
</evidence>
<name>A0AAE8Q8G5_9HYPH</name>
<dbReference type="RefSeq" id="WP_130815847.1">
    <property type="nucleotide sequence ID" value="NZ_SIKX01000001.1"/>
</dbReference>
<comment type="caution">
    <text evidence="2">The sequence shown here is derived from an EMBL/GenBank/DDBJ whole genome shotgun (WGS) entry which is preliminary data.</text>
</comment>
<gene>
    <name evidence="2" type="ORF">ELG94_00495</name>
</gene>
<proteinExistence type="predicted"/>
<sequence length="195" mass="21734">MEKPSLGSDHVFHLATHADRVDALRVLANALPGRQPVDMQLMLGAYEVALEGVSRWGLVQATREILQGSLPHGFLPSPPELRREVNRVMAPHQAARRREAEEAHRYRWAEDDKPRALPAPKGNPEAVANWRARRNAERAEAALKAATAPLDQALFPDKDQRTERTPADAVADFISRQGRRHSDALRRTNAKGADQ</sequence>